<dbReference type="SUPFAM" id="SSF50692">
    <property type="entry name" value="ADC-like"/>
    <property type="match status" value="1"/>
</dbReference>
<keyword evidence="9" id="KW-0472">Membrane</keyword>
<name>A0ABR0DMQ6_9LAMI</name>
<comment type="caution">
    <text evidence="15">The sequence shown here is derived from an EMBL/GenBank/DDBJ whole genome shotgun (WGS) entry which is preliminary data.</text>
</comment>
<feature type="domain" description="AAA+ ATPase" evidence="14">
    <location>
        <begin position="900"/>
        <end position="1036"/>
    </location>
</feature>
<keyword evidence="6" id="KW-0378">Hydrolase</keyword>
<evidence type="ECO:0000256" key="1">
    <source>
        <dbReference type="ARBA" id="ARBA00004370"/>
    </source>
</evidence>
<dbReference type="EMBL" id="JAYDYQ010001087">
    <property type="protein sequence ID" value="KAK4490151.1"/>
    <property type="molecule type" value="Genomic_DNA"/>
</dbReference>
<evidence type="ECO:0000313" key="16">
    <source>
        <dbReference type="Proteomes" id="UP001291926"/>
    </source>
</evidence>
<evidence type="ECO:0000256" key="2">
    <source>
        <dbReference type="ARBA" id="ARBA00006914"/>
    </source>
</evidence>
<dbReference type="CDD" id="cd19526">
    <property type="entry name" value="RecA-like_PEX1_r2"/>
    <property type="match status" value="1"/>
</dbReference>
<evidence type="ECO:0000256" key="6">
    <source>
        <dbReference type="ARBA" id="ARBA00022801"/>
    </source>
</evidence>
<dbReference type="Pfam" id="PF09262">
    <property type="entry name" value="PEX-1N"/>
    <property type="match status" value="1"/>
</dbReference>
<gene>
    <name evidence="15" type="ORF">RD792_000808</name>
</gene>
<dbReference type="InterPro" id="IPR027417">
    <property type="entry name" value="P-loop_NTPase"/>
</dbReference>
<dbReference type="InterPro" id="IPR003960">
    <property type="entry name" value="ATPase_AAA_CS"/>
</dbReference>
<dbReference type="InterPro" id="IPR029067">
    <property type="entry name" value="CDC48_domain_2-like_sf"/>
</dbReference>
<dbReference type="PROSITE" id="PS00674">
    <property type="entry name" value="AAA"/>
    <property type="match status" value="1"/>
</dbReference>
<dbReference type="SUPFAM" id="SSF52540">
    <property type="entry name" value="P-loop containing nucleoside triphosphate hydrolases"/>
    <property type="match status" value="2"/>
</dbReference>
<dbReference type="InterPro" id="IPR050168">
    <property type="entry name" value="AAA_ATPase_domain"/>
</dbReference>
<evidence type="ECO:0000259" key="14">
    <source>
        <dbReference type="SMART" id="SM00382"/>
    </source>
</evidence>
<evidence type="ECO:0000256" key="10">
    <source>
        <dbReference type="ARBA" id="ARBA00032509"/>
    </source>
</evidence>
<evidence type="ECO:0000256" key="12">
    <source>
        <dbReference type="ARBA" id="ARBA00048778"/>
    </source>
</evidence>
<dbReference type="Gene3D" id="3.40.50.300">
    <property type="entry name" value="P-loop containing nucleotide triphosphate hydrolases"/>
    <property type="match status" value="2"/>
</dbReference>
<dbReference type="Pfam" id="PF00004">
    <property type="entry name" value="AAA"/>
    <property type="match status" value="2"/>
</dbReference>
<dbReference type="InterPro" id="IPR015342">
    <property type="entry name" value="PEX1-N_C-lobe"/>
</dbReference>
<feature type="domain" description="AAA+ ATPase" evidence="14">
    <location>
        <begin position="598"/>
        <end position="767"/>
    </location>
</feature>
<keyword evidence="7" id="KW-0067">ATP-binding</keyword>
<dbReference type="Gene3D" id="1.10.8.60">
    <property type="match status" value="2"/>
</dbReference>
<accession>A0ABR0DMQ6</accession>
<evidence type="ECO:0000256" key="11">
    <source>
        <dbReference type="ARBA" id="ARBA00034532"/>
    </source>
</evidence>
<reference evidence="15 16" key="1">
    <citation type="journal article" date="2023" name="bioRxiv">
        <title>Genome report: Whole genome sequence and annotation of Penstemon davidsonii.</title>
        <authorList>
            <person name="Ostevik K.L."/>
            <person name="Alabady M."/>
            <person name="Zhang M."/>
            <person name="Rausher M.D."/>
        </authorList>
    </citation>
    <scope>NUCLEOTIDE SEQUENCE [LARGE SCALE GENOMIC DNA]</scope>
    <source>
        <strain evidence="15">DNT005</strain>
        <tissue evidence="15">Whole leaf</tissue>
    </source>
</reference>
<proteinExistence type="inferred from homology"/>
<evidence type="ECO:0000256" key="13">
    <source>
        <dbReference type="SAM" id="MobiDB-lite"/>
    </source>
</evidence>
<comment type="similarity">
    <text evidence="2">Belongs to the AAA ATPase family.</text>
</comment>
<dbReference type="SUPFAM" id="SSF54585">
    <property type="entry name" value="Cdc48 domain 2-like"/>
    <property type="match status" value="1"/>
</dbReference>
<keyword evidence="16" id="KW-1185">Reference proteome</keyword>
<evidence type="ECO:0000256" key="5">
    <source>
        <dbReference type="ARBA" id="ARBA00022741"/>
    </source>
</evidence>
<evidence type="ECO:0000313" key="15">
    <source>
        <dbReference type="EMBL" id="KAK4490151.1"/>
    </source>
</evidence>
<dbReference type="InterPro" id="IPR003593">
    <property type="entry name" value="AAA+_ATPase"/>
</dbReference>
<keyword evidence="4" id="KW-0962">Peroxisome biogenesis</keyword>
<comment type="subcellular location">
    <subcellularLocation>
        <location evidence="1">Membrane</location>
    </subcellularLocation>
</comment>
<evidence type="ECO:0000256" key="3">
    <source>
        <dbReference type="ARBA" id="ARBA00022448"/>
    </source>
</evidence>
<dbReference type="InterPro" id="IPR003959">
    <property type="entry name" value="ATPase_AAA_core"/>
</dbReference>
<dbReference type="InterPro" id="IPR041569">
    <property type="entry name" value="AAA_lid_3"/>
</dbReference>
<dbReference type="Gene3D" id="3.10.330.10">
    <property type="match status" value="1"/>
</dbReference>
<dbReference type="Pfam" id="PF17862">
    <property type="entry name" value="AAA_lid_3"/>
    <property type="match status" value="1"/>
</dbReference>
<evidence type="ECO:0000256" key="7">
    <source>
        <dbReference type="ARBA" id="ARBA00022840"/>
    </source>
</evidence>
<keyword evidence="8" id="KW-0653">Protein transport</keyword>
<evidence type="ECO:0000256" key="9">
    <source>
        <dbReference type="ARBA" id="ARBA00023136"/>
    </source>
</evidence>
<comment type="catalytic activity">
    <reaction evidence="12">
        <text>ATP + H2O = ADP + phosphate + H(+)</text>
        <dbReference type="Rhea" id="RHEA:13065"/>
        <dbReference type="ChEBI" id="CHEBI:15377"/>
        <dbReference type="ChEBI" id="CHEBI:15378"/>
        <dbReference type="ChEBI" id="CHEBI:30616"/>
        <dbReference type="ChEBI" id="CHEBI:43474"/>
        <dbReference type="ChEBI" id="CHEBI:456216"/>
    </reaction>
    <physiologicalReaction direction="left-to-right" evidence="12">
        <dbReference type="Rhea" id="RHEA:13066"/>
    </physiologicalReaction>
</comment>
<dbReference type="PANTHER" id="PTHR23077">
    <property type="entry name" value="AAA-FAMILY ATPASE"/>
    <property type="match status" value="1"/>
</dbReference>
<dbReference type="PANTHER" id="PTHR23077:SF12">
    <property type="entry name" value="PEROXISOMAL ATPASE PEX1"/>
    <property type="match status" value="1"/>
</dbReference>
<protein>
    <recommendedName>
        <fullName evidence="11">Peroxisomal ATPase PEX1</fullName>
    </recommendedName>
    <alternativeName>
        <fullName evidence="10">Peroxin-1</fullName>
    </alternativeName>
</protein>
<evidence type="ECO:0000256" key="4">
    <source>
        <dbReference type="ARBA" id="ARBA00022593"/>
    </source>
</evidence>
<evidence type="ECO:0000256" key="8">
    <source>
        <dbReference type="ARBA" id="ARBA00022927"/>
    </source>
</evidence>
<dbReference type="Proteomes" id="UP001291926">
    <property type="component" value="Unassembled WGS sequence"/>
</dbReference>
<organism evidence="15 16">
    <name type="scientific">Penstemon davidsonii</name>
    <dbReference type="NCBI Taxonomy" id="160366"/>
    <lineage>
        <taxon>Eukaryota</taxon>
        <taxon>Viridiplantae</taxon>
        <taxon>Streptophyta</taxon>
        <taxon>Embryophyta</taxon>
        <taxon>Tracheophyta</taxon>
        <taxon>Spermatophyta</taxon>
        <taxon>Magnoliopsida</taxon>
        <taxon>eudicotyledons</taxon>
        <taxon>Gunneridae</taxon>
        <taxon>Pentapetalae</taxon>
        <taxon>asterids</taxon>
        <taxon>lamiids</taxon>
        <taxon>Lamiales</taxon>
        <taxon>Plantaginaceae</taxon>
        <taxon>Cheloneae</taxon>
        <taxon>Penstemon</taxon>
    </lineage>
</organism>
<keyword evidence="3" id="KW-0813">Transport</keyword>
<dbReference type="Gene3D" id="2.40.40.20">
    <property type="match status" value="1"/>
</dbReference>
<keyword evidence="5" id="KW-0547">Nucleotide-binding</keyword>
<feature type="region of interest" description="Disordered" evidence="13">
    <location>
        <begin position="259"/>
        <end position="279"/>
    </location>
</feature>
<sequence length="1157" mass="127521">MEFEVRVIGGIESCFISLPLSLIQTLQSGYLPPILAIELRSDTRLWHVAWCGSASSSSSIEIAQQYADCLGLSNRTVVNVRVVSNLPKATLVTIEPLTEDDWEILELNSELAESDILKQVICLIPLFMSFREFKCWNSPRRNAISIVAAWTNSCHVSCHVNLSQKTFQLVPGTEVAVAPKRRKNPSIQSPEKEHTITKVLLRVQDSDNRFIYKCDQDGVKMDVVFTSGVFLHPETATKYEFSSLQYVVIAPRLLSKETKKKLHSENSATEKDANNGNLTNKQDCHEVVVRILLSESVAKGHIMLSQSLRLFLGTRLHSWVHVKRCNISVKKDIPQVLISPCHFKMFQNNEVNEKSNVEFLNNNENHKRKDLIGRISSNTGMGINDWSMHEKIVAALSSISSHDGAEETVTKTGETPTKVGYKNSIATLLRTWCLAQLDTIISNAEEDVSSLVLGSKTLFHLKIRDQKLPRYGKAQTPIYKFPKSRNQAEEPSVDVLYILSLSEESLHDEDIIAYELEFDKSSRDKYMSRSLDVLLGKLKLGDILSFHTVHEMSPDNILSAAISSLDWMGAAPADVNYRLTALLSPTSGMFFSNYNLPLPGHILIHGPPGSGKTLLAKVSAKSLEQCQDILAHIVFVSCSKLTLEKPPTIRQAISSYISEALDHAPSVIIFDDLDSIIAPSSDLEGSQPSSSSAALIEFLADILDEYEARLLCFSILFFNANLMEKRRSLCGIGPMAFVATAQSLTSFPQSLSSSGRFDFHVKLPAPAVAERSAILKHEIQKRSLQCSDDVLLDIASKCDGYDAYDLEILVNRSVHAAIGRYADLSSGETEKPTLVGDDFLQAMQNFLPVAMRDISKPSSEGGRSGWADVGGLNDIRNAIEEMIELPSKFPSIFAQAPLRMRSNVLLYGPPGCGKTHIVGAAAAACSLRFISVKGPELLNKYIGASEQAVRDIFSKAAAAAPCLLFFDEFDSIAPKRGHDNTGVTDRVVNQFLTELDGVEVLTGVFVFAASSRPDLLDAALLRPGRLDRLLFCDFPSQRERLDILAVLSRKLPMASDVDLEAVAYMTEGFSGADLQALLSDTQLEAVHELLDSKEGTTTGKMPVITNALLKSIASKAKPSVSEAEKRRLYDIYSQFLDSKRSVAAQSRDVKGKRATLA</sequence>
<dbReference type="InterPro" id="IPR009010">
    <property type="entry name" value="Asp_de-COase-like_dom_sf"/>
</dbReference>
<dbReference type="SMART" id="SM00382">
    <property type="entry name" value="AAA"/>
    <property type="match status" value="2"/>
</dbReference>